<organism evidence="2 3">
    <name type="scientific">Paenibacillus macquariensis</name>
    <dbReference type="NCBI Taxonomy" id="948756"/>
    <lineage>
        <taxon>Bacteria</taxon>
        <taxon>Bacillati</taxon>
        <taxon>Bacillota</taxon>
        <taxon>Bacilli</taxon>
        <taxon>Bacillales</taxon>
        <taxon>Paenibacillaceae</taxon>
        <taxon>Paenibacillus</taxon>
    </lineage>
</organism>
<keyword evidence="3" id="KW-1185">Reference proteome</keyword>
<dbReference type="EMBL" id="FTNK01000001">
    <property type="protein sequence ID" value="SIQ30498.1"/>
    <property type="molecule type" value="Genomic_DNA"/>
</dbReference>
<gene>
    <name evidence="2" type="ORF">SAMN05421578_101132</name>
</gene>
<name>A0ABY1JJM4_9BACL</name>
<evidence type="ECO:0000313" key="2">
    <source>
        <dbReference type="EMBL" id="SIQ30498.1"/>
    </source>
</evidence>
<dbReference type="Proteomes" id="UP000186666">
    <property type="component" value="Unassembled WGS sequence"/>
</dbReference>
<feature type="compositionally biased region" description="Basic and acidic residues" evidence="1">
    <location>
        <begin position="1"/>
        <end position="20"/>
    </location>
</feature>
<protein>
    <submittedName>
        <fullName evidence="2">Uncharacterized protein</fullName>
    </submittedName>
</protein>
<reference evidence="2 3" key="1">
    <citation type="submission" date="2017-01" db="EMBL/GenBank/DDBJ databases">
        <authorList>
            <person name="Varghese N."/>
            <person name="Submissions S."/>
        </authorList>
    </citation>
    <scope>NUCLEOTIDE SEQUENCE [LARGE SCALE GENOMIC DNA]</scope>
    <source>
        <strain evidence="2 3">ATCC 23464</strain>
    </source>
</reference>
<comment type="caution">
    <text evidence="2">The sequence shown here is derived from an EMBL/GenBank/DDBJ whole genome shotgun (WGS) entry which is preliminary data.</text>
</comment>
<proteinExistence type="predicted"/>
<accession>A0ABY1JJM4</accession>
<evidence type="ECO:0000313" key="3">
    <source>
        <dbReference type="Proteomes" id="UP000186666"/>
    </source>
</evidence>
<sequence length="53" mass="6154">MKYMKESGHKSHSSSQDHKPNIANAKGIRSRIRSDSVPNLKYIWTLLNYTHLN</sequence>
<evidence type="ECO:0000256" key="1">
    <source>
        <dbReference type="SAM" id="MobiDB-lite"/>
    </source>
</evidence>
<feature type="region of interest" description="Disordered" evidence="1">
    <location>
        <begin position="1"/>
        <end position="30"/>
    </location>
</feature>